<dbReference type="InterPro" id="IPR011701">
    <property type="entry name" value="MFS"/>
</dbReference>
<feature type="transmembrane region" description="Helical" evidence="6">
    <location>
        <begin position="423"/>
        <end position="450"/>
    </location>
</feature>
<feature type="region of interest" description="Disordered" evidence="5">
    <location>
        <begin position="338"/>
        <end position="380"/>
    </location>
</feature>
<reference evidence="7" key="1">
    <citation type="submission" date="2021-06" db="EMBL/GenBank/DDBJ databases">
        <authorList>
            <person name="Hodson N. C."/>
            <person name="Mongue J. A."/>
            <person name="Jaron S. K."/>
        </authorList>
    </citation>
    <scope>NUCLEOTIDE SEQUENCE</scope>
</reference>
<dbReference type="PANTHER" id="PTHR23507:SF1">
    <property type="entry name" value="FI18259P1-RELATED"/>
    <property type="match status" value="1"/>
</dbReference>
<protein>
    <recommendedName>
        <fullName evidence="9">Proton-coupled folate transporter</fullName>
    </recommendedName>
</protein>
<dbReference type="EMBL" id="CAJVCH010546169">
    <property type="protein sequence ID" value="CAG7828121.1"/>
    <property type="molecule type" value="Genomic_DNA"/>
</dbReference>
<evidence type="ECO:0000313" key="8">
    <source>
        <dbReference type="Proteomes" id="UP000708208"/>
    </source>
</evidence>
<sequence>MKKMTQRQQAGFCRLLSEITVEPVLFLYMLSTFSQYALFQDLVYSKVCWAKYNASVCDNLHNDSYHEELNDVQTDSSHWILMSTISLVIPSLLIAIYLGSWSDRFGRKWPVVIPPLGGVLSCLVYIFISFKSDAPVAWILFASAVSGFSGGFVSCIMSCMTYVASVSSEENRTVRISRLEAMTFLGGTIGPFISGSMLEITGHGYAFFFMMICYALACLYAVFVVRDVFEGGLGIEEPRGVVVVVREGVGRGREGFVKSREGFVRDEEEYVKEREEFEKKGEGSLRQGEVFGIERDEGGLVKQREELLRQSNPAGALLFKNVPSESLSSRDAGLSAIGINDDGESRRVNRPSVWSGSSNESGSSACSHGSGAPSTHEDDERRKIILAPETSLGTTCCSRYFGSQHFLDVLSTAFRRREENRRLYLMLVVFAAFLAMMVTAGELDVAYLFAKDQPLLWSYQTYSYYFGFKYGLGAFMLLIGMPIFLRLGISDTTICLIGLVSRMAGLILYGLSNTTLMAFFVPLVATFSFFTIPATRALLSKIVAPSEHGKMFSFVAIMEDLCTLSASLVFNSVYPITRQVGLYRGSIFFMAAGLLVIPLILIWFVRQHLILTSYNISPSPTSMDSNERSTPELPQQAKPDPESSPLIPSLEIHKTEVAERGGTEP</sequence>
<dbReference type="GO" id="GO:0022857">
    <property type="term" value="F:transmembrane transporter activity"/>
    <property type="evidence" value="ECO:0007669"/>
    <property type="project" value="InterPro"/>
</dbReference>
<feature type="transmembrane region" description="Helical" evidence="6">
    <location>
        <begin position="582"/>
        <end position="605"/>
    </location>
</feature>
<feature type="region of interest" description="Disordered" evidence="5">
    <location>
        <begin position="618"/>
        <end position="649"/>
    </location>
</feature>
<proteinExistence type="predicted"/>
<keyword evidence="4 6" id="KW-0472">Membrane</keyword>
<evidence type="ECO:0000256" key="3">
    <source>
        <dbReference type="ARBA" id="ARBA00022989"/>
    </source>
</evidence>
<dbReference type="Proteomes" id="UP000708208">
    <property type="component" value="Unassembled WGS sequence"/>
</dbReference>
<feature type="transmembrane region" description="Helical" evidence="6">
    <location>
        <begin position="551"/>
        <end position="570"/>
    </location>
</feature>
<feature type="transmembrane region" description="Helical" evidence="6">
    <location>
        <begin position="12"/>
        <end position="30"/>
    </location>
</feature>
<name>A0A8J2L580_9HEXA</name>
<dbReference type="PANTHER" id="PTHR23507">
    <property type="entry name" value="ZGC:174356"/>
    <property type="match status" value="1"/>
</dbReference>
<keyword evidence="3 6" id="KW-1133">Transmembrane helix</keyword>
<comment type="subcellular location">
    <subcellularLocation>
        <location evidence="1">Membrane</location>
        <topology evidence="1">Multi-pass membrane protein</topology>
    </subcellularLocation>
</comment>
<evidence type="ECO:0000256" key="4">
    <source>
        <dbReference type="ARBA" id="ARBA00023136"/>
    </source>
</evidence>
<evidence type="ECO:0000256" key="5">
    <source>
        <dbReference type="SAM" id="MobiDB-lite"/>
    </source>
</evidence>
<feature type="transmembrane region" description="Helical" evidence="6">
    <location>
        <begin position="176"/>
        <end position="193"/>
    </location>
</feature>
<feature type="transmembrane region" description="Helical" evidence="6">
    <location>
        <begin position="79"/>
        <end position="99"/>
    </location>
</feature>
<dbReference type="GO" id="GO:0016020">
    <property type="term" value="C:membrane"/>
    <property type="evidence" value="ECO:0007669"/>
    <property type="project" value="UniProtKB-SubCell"/>
</dbReference>
<feature type="transmembrane region" description="Helical" evidence="6">
    <location>
        <begin position="205"/>
        <end position="225"/>
    </location>
</feature>
<feature type="compositionally biased region" description="Low complexity" evidence="5">
    <location>
        <begin position="352"/>
        <end position="374"/>
    </location>
</feature>
<keyword evidence="2 6" id="KW-0812">Transmembrane</keyword>
<gene>
    <name evidence="7" type="ORF">AFUS01_LOCUS38068</name>
</gene>
<dbReference type="OrthoDB" id="419734at2759"/>
<evidence type="ECO:0000313" key="7">
    <source>
        <dbReference type="EMBL" id="CAG7828121.1"/>
    </source>
</evidence>
<comment type="caution">
    <text evidence="7">The sequence shown here is derived from an EMBL/GenBank/DDBJ whole genome shotgun (WGS) entry which is preliminary data.</text>
</comment>
<evidence type="ECO:0000256" key="6">
    <source>
        <dbReference type="SAM" id="Phobius"/>
    </source>
</evidence>
<organism evidence="7 8">
    <name type="scientific">Allacma fusca</name>
    <dbReference type="NCBI Taxonomy" id="39272"/>
    <lineage>
        <taxon>Eukaryota</taxon>
        <taxon>Metazoa</taxon>
        <taxon>Ecdysozoa</taxon>
        <taxon>Arthropoda</taxon>
        <taxon>Hexapoda</taxon>
        <taxon>Collembola</taxon>
        <taxon>Symphypleona</taxon>
        <taxon>Sminthuridae</taxon>
        <taxon>Allacma</taxon>
    </lineage>
</organism>
<accession>A0A8J2L580</accession>
<keyword evidence="8" id="KW-1185">Reference proteome</keyword>
<feature type="transmembrane region" description="Helical" evidence="6">
    <location>
        <begin position="136"/>
        <end position="164"/>
    </location>
</feature>
<dbReference type="Pfam" id="PF07690">
    <property type="entry name" value="MFS_1"/>
    <property type="match status" value="1"/>
</dbReference>
<evidence type="ECO:0008006" key="9">
    <source>
        <dbReference type="Google" id="ProtNLM"/>
    </source>
</evidence>
<dbReference type="AlphaFoldDB" id="A0A8J2L580"/>
<feature type="transmembrane region" description="Helical" evidence="6">
    <location>
        <begin position="517"/>
        <end position="539"/>
    </location>
</feature>
<evidence type="ECO:0000256" key="1">
    <source>
        <dbReference type="ARBA" id="ARBA00004141"/>
    </source>
</evidence>
<evidence type="ECO:0000256" key="2">
    <source>
        <dbReference type="ARBA" id="ARBA00022692"/>
    </source>
</evidence>
<feature type="transmembrane region" description="Helical" evidence="6">
    <location>
        <begin position="111"/>
        <end position="130"/>
    </location>
</feature>
<feature type="transmembrane region" description="Helical" evidence="6">
    <location>
        <begin position="462"/>
        <end position="485"/>
    </location>
</feature>